<dbReference type="PANTHER" id="PTHR44324:SF4">
    <property type="entry name" value="WD40 REPEAT DOMAIN 95"/>
    <property type="match status" value="1"/>
</dbReference>
<dbReference type="SUPFAM" id="SSF50978">
    <property type="entry name" value="WD40 repeat-like"/>
    <property type="match status" value="2"/>
</dbReference>
<dbReference type="VEuPathDB" id="TriTrypDB:LdBPK_353180.1"/>
<feature type="region of interest" description="Disordered" evidence="3">
    <location>
        <begin position="1273"/>
        <end position="1301"/>
    </location>
</feature>
<feature type="region of interest" description="Disordered" evidence="3">
    <location>
        <begin position="1220"/>
        <end position="1250"/>
    </location>
</feature>
<feature type="compositionally biased region" description="Basic and acidic residues" evidence="3">
    <location>
        <begin position="1"/>
        <end position="16"/>
    </location>
</feature>
<evidence type="ECO:0000256" key="3">
    <source>
        <dbReference type="SAM" id="MobiDB-lite"/>
    </source>
</evidence>
<feature type="region of interest" description="Disordered" evidence="3">
    <location>
        <begin position="1307"/>
        <end position="1326"/>
    </location>
</feature>
<gene>
    <name evidence="4" type="ORF">CGC21_7065</name>
</gene>
<organism evidence="4 5">
    <name type="scientific">Leishmania donovani</name>
    <dbReference type="NCBI Taxonomy" id="5661"/>
    <lineage>
        <taxon>Eukaryota</taxon>
        <taxon>Discoba</taxon>
        <taxon>Euglenozoa</taxon>
        <taxon>Kinetoplastea</taxon>
        <taxon>Metakinetoplastina</taxon>
        <taxon>Trypanosomatida</taxon>
        <taxon>Trypanosomatidae</taxon>
        <taxon>Leishmaniinae</taxon>
        <taxon>Leishmania</taxon>
    </lineage>
</organism>
<dbReference type="PROSITE" id="PS50082">
    <property type="entry name" value="WD_REPEATS_2"/>
    <property type="match status" value="1"/>
</dbReference>
<feature type="region of interest" description="Disordered" evidence="3">
    <location>
        <begin position="1"/>
        <end position="51"/>
    </location>
</feature>
<protein>
    <submittedName>
        <fullName evidence="4">Uncharacterized protein</fullName>
    </submittedName>
</protein>
<name>A0A504XEI4_LEIDO</name>
<dbReference type="SUPFAM" id="SSF54648">
    <property type="entry name" value="DLC"/>
    <property type="match status" value="1"/>
</dbReference>
<dbReference type="Proteomes" id="UP000318447">
    <property type="component" value="Unassembled WGS sequence"/>
</dbReference>
<sequence>MADIGTHDDVALDKTLRPSQRHSNADGDGSNSSVLSDMHLSDGFPHGDAEGEDEMDIRASHVHMEALYVDLPAKQLQVIMHSALRAYNTHVFIPTRTTWRKEEGARRELERDVERTALSRIAEYIKNDITAKLGGCWHVIYGHDFATFHLFNRVNIHNQQRVTWENFVNYLVAEASTDTTGTRLSSNTFNQFTFSRRLRSQSKHSQKQQKPKRSTSAETLAFKRYCRGVQEVPKAARTSADREGDAGRGHAAVGVREDEDLGLIRFLDGMPEHKSLFFASTRSCPFMLYSKNTLKRVYSAPPNMLPGVIPSAVCYLAAHDLFVCYSPDDRLLRGWGALLSNTLTVTTITPLLLEGLVRRIQVMPRESPTYGDYMETVFLGNSLGQVLRVTAPHGRSGGMEFTVAQTYANLHTRKSGGLVDFCVYGVHLYSSGFDGRLVATSLLTGKSFDLGRVANEHLTTLVYVSGHDWVVAATSCGRQLLWWEAHSHGTLPGTLFDVAGHGEHNACIIALVYVAAADQVVSADCEGVVKVWDASTQRCVQSFRSSRVPQRHKGSLCSVLANEAKASSANTRTAAHAGSGLLAGNLAGLFANLGLLALLPAGAGQASHVGGPQCHSLIYCASTQELLCGFSNSIVCWGLHSRDSPLACDAEEVCYDVFYDIRTSTFLVQSATRLSVWDGVHGYRRGVLSQVTESGISQVGADIKAVCIDELGSRVFISLSDGRVVWHTTQKLASDASQCTPATAAVWWQAKSSGSGAEASGPPFVEQMHYSSISRTWIAITSNGTLLVRSEEDNQEVGFSATISVSASPLTQLRVSEELGLAAVTDTQRTVYIYDMQAWMDAPVTKRLAMYGGLVDLIFLDSAPALVTVHAGGVCRCWSCAPAVERFKLLSAFCHPQHPTPKLATAATVEAERAWMQAIGRTHLASAGTTRGRPHMQSPATSPCYHTIAAPTTGIHNTLQIAGTSASPLGVVLPKLACFSRPGSACVASGPATPALCASQRGSLNPLRLGSVLERTSADQTEVSGEGASSLMKLPMFTGRPATEALRDTRAGDGWTATATTPTASVEFTSAAYDGRQHRLFLGDSEAFSLTAATEFTGADADDGFAVPKLVRSVQVHLHHSTATEPDAEARAGCTYRDNMSTATRRDNDRCGVVCVRWLDDRGVLATSGYDQEVWFLDCNTGEKVACLSTERRLSGADRAHQPLTSSSQQHRELMQESTVLSGVRNGHRAEGASTLPSQSIFSLPQPPRHDDWNDDSTAAFLTGASQLRCCTHSSRNEDAPATEEGGGTLSPAPWGQEEGGALATLPNARCTPVNSHGPASSVGQRYASSSTLSRYSIPALIATAKHDRAPTGPKDGIQGPMDQRGSPLVRPSSPLERGDSPRDAASAAMSASRTSDCDGGMQIHIADWQKRDLMAMRESRGVKPHAPVQPGLHNTLVHVEESKWHTAEATGQPVLLGAADGVSRHVARTATAAAAAPAVTGAASPQTEAASASSALSLTTNMATASCNSTSIAEALALCVSGCALTTSAPFTSAVRAAIGTRTPHIY</sequence>
<evidence type="ECO:0000256" key="2">
    <source>
        <dbReference type="PROSITE-ProRule" id="PRU00221"/>
    </source>
</evidence>
<dbReference type="Gene3D" id="2.130.10.10">
    <property type="entry name" value="YVTN repeat-like/Quinoprotein amine dehydrogenase"/>
    <property type="match status" value="1"/>
</dbReference>
<dbReference type="SMART" id="SM00320">
    <property type="entry name" value="WD40"/>
    <property type="match status" value="4"/>
</dbReference>
<feature type="compositionally biased region" description="Polar residues" evidence="3">
    <location>
        <begin position="1313"/>
        <end position="1326"/>
    </location>
</feature>
<feature type="compositionally biased region" description="Low complexity" evidence="3">
    <location>
        <begin position="1384"/>
        <end position="1395"/>
    </location>
</feature>
<feature type="repeat" description="WD" evidence="2">
    <location>
        <begin position="501"/>
        <end position="542"/>
    </location>
</feature>
<proteinExistence type="predicted"/>
<dbReference type="InterPro" id="IPR001680">
    <property type="entry name" value="WD40_rpt"/>
</dbReference>
<evidence type="ECO:0000313" key="5">
    <source>
        <dbReference type="Proteomes" id="UP000318447"/>
    </source>
</evidence>
<dbReference type="VEuPathDB" id="TriTrypDB:LdBPK_353170.1"/>
<dbReference type="VEuPathDB" id="TriTrypDB:LdCL_350036700"/>
<dbReference type="VEuPathDB" id="TriTrypDB:LDHU3_35.4150"/>
<comment type="caution">
    <text evidence="4">The sequence shown here is derived from an EMBL/GenBank/DDBJ whole genome shotgun (WGS) entry which is preliminary data.</text>
</comment>
<evidence type="ECO:0000313" key="4">
    <source>
        <dbReference type="EMBL" id="TPP44580.1"/>
    </source>
</evidence>
<dbReference type="InterPro" id="IPR015943">
    <property type="entry name" value="WD40/YVTN_repeat-like_dom_sf"/>
</dbReference>
<feature type="region of interest" description="Disordered" evidence="3">
    <location>
        <begin position="1344"/>
        <end position="1401"/>
    </location>
</feature>
<dbReference type="InterPro" id="IPR036322">
    <property type="entry name" value="WD40_repeat_dom_sf"/>
</dbReference>
<dbReference type="EMBL" id="RHLC01000003">
    <property type="protein sequence ID" value="TPP44580.1"/>
    <property type="molecule type" value="Genomic_DNA"/>
</dbReference>
<dbReference type="VEuPathDB" id="TriTrypDB:LDHU3_35.4160"/>
<keyword evidence="2" id="KW-0853">WD repeat</keyword>
<accession>A0A504XEI4</accession>
<evidence type="ECO:0000256" key="1">
    <source>
        <dbReference type="ARBA" id="ARBA00022737"/>
    </source>
</evidence>
<reference evidence="5" key="1">
    <citation type="submission" date="2019-02" db="EMBL/GenBank/DDBJ databases">
        <title>FDA dAtabase for Regulatory Grade micrObial Sequences (FDA-ARGOS): Supporting development and validation of Infectious Disease Dx tests.</title>
        <authorList>
            <person name="Duncan R."/>
            <person name="Fisher C."/>
            <person name="Tallon L."/>
            <person name="Sadzewicz L."/>
            <person name="Sengamalay N."/>
            <person name="Ott S."/>
            <person name="Godinez A."/>
            <person name="Nagaraj S."/>
            <person name="Vavikolanu K."/>
            <person name="Nadendla S."/>
            <person name="Aluvathingal J."/>
            <person name="Sichtig H."/>
        </authorList>
    </citation>
    <scope>NUCLEOTIDE SEQUENCE [LARGE SCALE GENOMIC DNA]</scope>
    <source>
        <strain evidence="5">FDAARGOS_361</strain>
    </source>
</reference>
<dbReference type="PANTHER" id="PTHR44324">
    <property type="entry name" value="WD40 REPEAT DOMAIN 95"/>
    <property type="match status" value="1"/>
</dbReference>
<dbReference type="InterPro" id="IPR037177">
    <property type="entry name" value="DLC_sf"/>
</dbReference>
<feature type="region of interest" description="Disordered" evidence="3">
    <location>
        <begin position="197"/>
        <end position="216"/>
    </location>
</feature>
<dbReference type="VEuPathDB" id="TriTrypDB:LdCL_350036600"/>
<dbReference type="GO" id="GO:0030286">
    <property type="term" value="C:dynein complex"/>
    <property type="evidence" value="ECO:0007669"/>
    <property type="project" value="InterPro"/>
</dbReference>
<feature type="compositionally biased region" description="Basic residues" evidence="3">
    <location>
        <begin position="197"/>
        <end position="213"/>
    </location>
</feature>
<dbReference type="InterPro" id="IPR051242">
    <property type="entry name" value="WD-EF-hand_domain"/>
</dbReference>
<keyword evidence="1" id="KW-0677">Repeat</keyword>
<dbReference type="GO" id="GO:0007017">
    <property type="term" value="P:microtubule-based process"/>
    <property type="evidence" value="ECO:0007669"/>
    <property type="project" value="InterPro"/>
</dbReference>
<feature type="region of interest" description="Disordered" evidence="3">
    <location>
        <begin position="1196"/>
        <end position="1215"/>
    </location>
</feature>